<dbReference type="RefSeq" id="XP_065674114.1">
    <property type="nucleotide sequence ID" value="XM_065818042.1"/>
</dbReference>
<accession>A0ABM4DHY8</accession>
<dbReference type="InterPro" id="IPR010448">
    <property type="entry name" value="Torsin"/>
</dbReference>
<protein>
    <submittedName>
        <fullName evidence="4">Torsin-1A-like</fullName>
    </submittedName>
</protein>
<dbReference type="InterPro" id="IPR027417">
    <property type="entry name" value="P-loop_NTPase"/>
</dbReference>
<dbReference type="InterPro" id="IPR049337">
    <property type="entry name" value="TOR1A_C"/>
</dbReference>
<dbReference type="PANTHER" id="PTHR10760">
    <property type="entry name" value="TORSIN"/>
    <property type="match status" value="1"/>
</dbReference>
<evidence type="ECO:0000256" key="1">
    <source>
        <dbReference type="ARBA" id="ARBA00006235"/>
    </source>
</evidence>
<dbReference type="Pfam" id="PF21376">
    <property type="entry name" value="TOR1A_C"/>
    <property type="match status" value="1"/>
</dbReference>
<dbReference type="InterPro" id="IPR001270">
    <property type="entry name" value="ClpA/B"/>
</dbReference>
<dbReference type="PANTHER" id="PTHR10760:SF2">
    <property type="entry name" value="LD13476P-RELATED"/>
    <property type="match status" value="1"/>
</dbReference>
<evidence type="ECO:0000313" key="4">
    <source>
        <dbReference type="RefSeq" id="XP_065674114.1"/>
    </source>
</evidence>
<keyword evidence="3" id="KW-1185">Reference proteome</keyword>
<evidence type="ECO:0000259" key="2">
    <source>
        <dbReference type="Pfam" id="PF21376"/>
    </source>
</evidence>
<dbReference type="Proteomes" id="UP001652625">
    <property type="component" value="Chromosome 14"/>
</dbReference>
<proteinExistence type="inferred from homology"/>
<dbReference type="GeneID" id="136091058"/>
<organism evidence="3 4">
    <name type="scientific">Hydra vulgaris</name>
    <name type="common">Hydra</name>
    <name type="synonym">Hydra attenuata</name>
    <dbReference type="NCBI Taxonomy" id="6087"/>
    <lineage>
        <taxon>Eukaryota</taxon>
        <taxon>Metazoa</taxon>
        <taxon>Cnidaria</taxon>
        <taxon>Hydrozoa</taxon>
        <taxon>Hydroidolina</taxon>
        <taxon>Anthoathecata</taxon>
        <taxon>Aplanulata</taxon>
        <taxon>Hydridae</taxon>
        <taxon>Hydra</taxon>
    </lineage>
</organism>
<evidence type="ECO:0000313" key="3">
    <source>
        <dbReference type="Proteomes" id="UP001652625"/>
    </source>
</evidence>
<name>A0ABM4DHY8_HYDVU</name>
<feature type="domain" description="Torsin-1A C-terminal" evidence="2">
    <location>
        <begin position="252"/>
        <end position="304"/>
    </location>
</feature>
<comment type="similarity">
    <text evidence="1">Belongs to the ClpA/ClpB family. Torsin subfamily.</text>
</comment>
<dbReference type="SUPFAM" id="SSF52540">
    <property type="entry name" value="P-loop containing nucleoside triphosphate hydrolases"/>
    <property type="match status" value="1"/>
</dbReference>
<reference evidence="4" key="1">
    <citation type="submission" date="2025-08" db="UniProtKB">
        <authorList>
            <consortium name="RefSeq"/>
        </authorList>
    </citation>
    <scope>IDENTIFICATION</scope>
</reference>
<dbReference type="Gene3D" id="3.40.50.300">
    <property type="entry name" value="P-loop containing nucleotide triphosphate hydrolases"/>
    <property type="match status" value="1"/>
</dbReference>
<gene>
    <name evidence="4" type="primary">LOC136091058</name>
</gene>
<dbReference type="PRINTS" id="PR00300">
    <property type="entry name" value="CLPPROTEASEA"/>
</dbReference>
<sequence>MVLELKQLNVFDLNSKEKIFVFIYILECDDVNFINGPSNLKQNLDKNVFGQDFAIERVANAVRSHFKNKDPKAPLVMSFHGPTGTGKSFVSKLVAESLFKNGINSEFVHHKIAVQEYIDNTQHSLTKFKTELSDFIVKSVKLCKRSLFIIEEFNSLPEGLADVLTPFLDYHDKVGDQDYRKSTFIFISNVGAYMLIDRFVNHYKNNKTRETIPLKNIANDLPTIAYNTYGGFKNSKIISKALIGFYIPFIPLERKHVKQCAEKELRNSNIEVNNFNLESVADEMIYDPNKYYSMHGCKSVQIKVAALF</sequence>
<dbReference type="Pfam" id="PF06309">
    <property type="entry name" value="Torsin"/>
    <property type="match status" value="1"/>
</dbReference>